<name>A0A4C1X7E5_EUMVA</name>
<comment type="caution">
    <text evidence="2">The sequence shown here is derived from an EMBL/GenBank/DDBJ whole genome shotgun (WGS) entry which is preliminary data.</text>
</comment>
<protein>
    <submittedName>
        <fullName evidence="2">Uncharacterized protein</fullName>
    </submittedName>
</protein>
<evidence type="ECO:0000313" key="2">
    <source>
        <dbReference type="EMBL" id="GBP59708.1"/>
    </source>
</evidence>
<dbReference type="AlphaFoldDB" id="A0A4C1X7E5"/>
<evidence type="ECO:0000256" key="1">
    <source>
        <dbReference type="SAM" id="MobiDB-lite"/>
    </source>
</evidence>
<accession>A0A4C1X7E5</accession>
<gene>
    <name evidence="2" type="ORF">EVAR_48677_1</name>
</gene>
<dbReference type="EMBL" id="BGZK01000768">
    <property type="protein sequence ID" value="GBP59708.1"/>
    <property type="molecule type" value="Genomic_DNA"/>
</dbReference>
<evidence type="ECO:0000313" key="3">
    <source>
        <dbReference type="Proteomes" id="UP000299102"/>
    </source>
</evidence>
<proteinExistence type="predicted"/>
<sequence>MQCGEYIGNDNNGVECTSSVQYKEPAKSILSLAQYRARSLQLSFDSPAPPNKGNSRFRDHPAPAGAPTAQLLTVTIRKST</sequence>
<feature type="region of interest" description="Disordered" evidence="1">
    <location>
        <begin position="43"/>
        <end position="66"/>
    </location>
</feature>
<keyword evidence="3" id="KW-1185">Reference proteome</keyword>
<organism evidence="2 3">
    <name type="scientific">Eumeta variegata</name>
    <name type="common">Bagworm moth</name>
    <name type="synonym">Eumeta japonica</name>
    <dbReference type="NCBI Taxonomy" id="151549"/>
    <lineage>
        <taxon>Eukaryota</taxon>
        <taxon>Metazoa</taxon>
        <taxon>Ecdysozoa</taxon>
        <taxon>Arthropoda</taxon>
        <taxon>Hexapoda</taxon>
        <taxon>Insecta</taxon>
        <taxon>Pterygota</taxon>
        <taxon>Neoptera</taxon>
        <taxon>Endopterygota</taxon>
        <taxon>Lepidoptera</taxon>
        <taxon>Glossata</taxon>
        <taxon>Ditrysia</taxon>
        <taxon>Tineoidea</taxon>
        <taxon>Psychidae</taxon>
        <taxon>Oiketicinae</taxon>
        <taxon>Eumeta</taxon>
    </lineage>
</organism>
<dbReference type="Proteomes" id="UP000299102">
    <property type="component" value="Unassembled WGS sequence"/>
</dbReference>
<reference evidence="2 3" key="1">
    <citation type="journal article" date="2019" name="Commun. Biol.">
        <title>The bagworm genome reveals a unique fibroin gene that provides high tensile strength.</title>
        <authorList>
            <person name="Kono N."/>
            <person name="Nakamura H."/>
            <person name="Ohtoshi R."/>
            <person name="Tomita M."/>
            <person name="Numata K."/>
            <person name="Arakawa K."/>
        </authorList>
    </citation>
    <scope>NUCLEOTIDE SEQUENCE [LARGE SCALE GENOMIC DNA]</scope>
</reference>